<evidence type="ECO:0000256" key="1">
    <source>
        <dbReference type="SAM" id="Phobius"/>
    </source>
</evidence>
<dbReference type="EMBL" id="PJNI01000003">
    <property type="protein sequence ID" value="PKR81345.1"/>
    <property type="molecule type" value="Genomic_DNA"/>
</dbReference>
<evidence type="ECO:0000313" key="2">
    <source>
        <dbReference type="EMBL" id="PKR81345.1"/>
    </source>
</evidence>
<name>A0A2I0R439_9FLAO</name>
<keyword evidence="1" id="KW-1133">Transmembrane helix</keyword>
<reference evidence="2 3" key="1">
    <citation type="submission" date="2017-12" db="EMBL/GenBank/DDBJ databases">
        <title>The draft genome sequence of Brumimicrobium saltpan LHR20.</title>
        <authorList>
            <person name="Do Z.-J."/>
            <person name="Luo H.-R."/>
        </authorList>
    </citation>
    <scope>NUCLEOTIDE SEQUENCE [LARGE SCALE GENOMIC DNA]</scope>
    <source>
        <strain evidence="2 3">LHR20</strain>
    </source>
</reference>
<keyword evidence="1" id="KW-0812">Transmembrane</keyword>
<gene>
    <name evidence="2" type="ORF">CW751_04625</name>
</gene>
<organism evidence="2 3">
    <name type="scientific">Brumimicrobium salinarum</name>
    <dbReference type="NCBI Taxonomy" id="2058658"/>
    <lineage>
        <taxon>Bacteria</taxon>
        <taxon>Pseudomonadati</taxon>
        <taxon>Bacteroidota</taxon>
        <taxon>Flavobacteriia</taxon>
        <taxon>Flavobacteriales</taxon>
        <taxon>Crocinitomicaceae</taxon>
        <taxon>Brumimicrobium</taxon>
    </lineage>
</organism>
<feature type="transmembrane region" description="Helical" evidence="1">
    <location>
        <begin position="15"/>
        <end position="34"/>
    </location>
</feature>
<dbReference type="Proteomes" id="UP000236654">
    <property type="component" value="Unassembled WGS sequence"/>
</dbReference>
<keyword evidence="1" id="KW-0472">Membrane</keyword>
<evidence type="ECO:0000313" key="3">
    <source>
        <dbReference type="Proteomes" id="UP000236654"/>
    </source>
</evidence>
<keyword evidence="3" id="KW-1185">Reference proteome</keyword>
<accession>A0A2I0R439</accession>
<comment type="caution">
    <text evidence="2">The sequence shown here is derived from an EMBL/GenBank/DDBJ whole genome shotgun (WGS) entry which is preliminary data.</text>
</comment>
<feature type="transmembrane region" description="Helical" evidence="1">
    <location>
        <begin position="71"/>
        <end position="92"/>
    </location>
</feature>
<feature type="transmembrane region" description="Helical" evidence="1">
    <location>
        <begin position="39"/>
        <end position="56"/>
    </location>
</feature>
<proteinExistence type="predicted"/>
<dbReference type="AlphaFoldDB" id="A0A2I0R439"/>
<sequence>MWLGQLSFGHGLGDLSYLGFYTLLAVLGCIIVVVNKKKFVNIILIVVFIIANFLFLEKATIGRGPEQKWNGHLFVLILSPNSPFFCQTSFFWRTFKII</sequence>
<protein>
    <submittedName>
        <fullName evidence="2">Uncharacterized protein</fullName>
    </submittedName>
</protein>